<dbReference type="OrthoDB" id="2662268at2759"/>
<evidence type="ECO:0000313" key="2">
    <source>
        <dbReference type="Proteomes" id="UP000298061"/>
    </source>
</evidence>
<dbReference type="Proteomes" id="UP000298061">
    <property type="component" value="Unassembled WGS sequence"/>
</dbReference>
<gene>
    <name evidence="1" type="ORF">EWM64_g7977</name>
</gene>
<name>A0A4Y9ZN47_9AGAM</name>
<dbReference type="AlphaFoldDB" id="A0A4Y9ZN47"/>
<reference evidence="1 2" key="1">
    <citation type="submission" date="2019-02" db="EMBL/GenBank/DDBJ databases">
        <title>Genome sequencing of the rare red list fungi Hericium alpestre (H. flagellum).</title>
        <authorList>
            <person name="Buettner E."/>
            <person name="Kellner H."/>
        </authorList>
    </citation>
    <scope>NUCLEOTIDE SEQUENCE [LARGE SCALE GENOMIC DNA]</scope>
    <source>
        <strain evidence="1 2">DSM 108284</strain>
    </source>
</reference>
<evidence type="ECO:0000313" key="1">
    <source>
        <dbReference type="EMBL" id="TFY76035.1"/>
    </source>
</evidence>
<dbReference type="EMBL" id="SFCI01001342">
    <property type="protein sequence ID" value="TFY76035.1"/>
    <property type="molecule type" value="Genomic_DNA"/>
</dbReference>
<protein>
    <submittedName>
        <fullName evidence="1">Uncharacterized protein</fullName>
    </submittedName>
</protein>
<proteinExistence type="predicted"/>
<keyword evidence="2" id="KW-1185">Reference proteome</keyword>
<organism evidence="1 2">
    <name type="scientific">Hericium alpestre</name>
    <dbReference type="NCBI Taxonomy" id="135208"/>
    <lineage>
        <taxon>Eukaryota</taxon>
        <taxon>Fungi</taxon>
        <taxon>Dikarya</taxon>
        <taxon>Basidiomycota</taxon>
        <taxon>Agaricomycotina</taxon>
        <taxon>Agaricomycetes</taxon>
        <taxon>Russulales</taxon>
        <taxon>Hericiaceae</taxon>
        <taxon>Hericium</taxon>
    </lineage>
</organism>
<accession>A0A4Y9ZN47</accession>
<comment type="caution">
    <text evidence="1">The sequence shown here is derived from an EMBL/GenBank/DDBJ whole genome shotgun (WGS) entry which is preliminary data.</text>
</comment>
<sequence length="163" mass="18501">MNELKSWQGRFGPPRTTKAVYFDWFGVPHGFGVSVMDLCARSVGAIADDMVGGYDQDFTGLGLKTLNFRIAWPGYAEEWIRPIQVHTDYGILYRADLAAHIASQFSRYCEKAEYENIHPSEAQWRISISGKGIQFRHIHLVSVVNLYGDVWQADITVAPPHQR</sequence>